<name>A0ABS5ZGG1_9GAMM</name>
<proteinExistence type="predicted"/>
<reference evidence="1 2" key="1">
    <citation type="submission" date="2021-04" db="EMBL/GenBank/DDBJ databases">
        <authorList>
            <person name="Pira H."/>
            <person name="Risdian C."/>
            <person name="Wink J."/>
        </authorList>
    </citation>
    <scope>NUCLEOTIDE SEQUENCE [LARGE SCALE GENOMIC DNA]</scope>
    <source>
        <strain evidence="1 2">WH53</strain>
    </source>
</reference>
<organism evidence="1 2">
    <name type="scientific">Zooshikella harenae</name>
    <dbReference type="NCBI Taxonomy" id="2827238"/>
    <lineage>
        <taxon>Bacteria</taxon>
        <taxon>Pseudomonadati</taxon>
        <taxon>Pseudomonadota</taxon>
        <taxon>Gammaproteobacteria</taxon>
        <taxon>Oceanospirillales</taxon>
        <taxon>Zooshikellaceae</taxon>
        <taxon>Zooshikella</taxon>
    </lineage>
</organism>
<protein>
    <submittedName>
        <fullName evidence="1">Uncharacterized protein</fullName>
    </submittedName>
</protein>
<sequence length="70" mass="7566">MIGVSFPFLKKHRPKQNAGKTTGEVVYAATAGSSVSDRGHGWPSDTGGVSNLIRCVFPHTLREVLWVLSI</sequence>
<dbReference type="Proteomes" id="UP000690515">
    <property type="component" value="Unassembled WGS sequence"/>
</dbReference>
<dbReference type="EMBL" id="JAGSOY010000063">
    <property type="protein sequence ID" value="MBU2713151.1"/>
    <property type="molecule type" value="Genomic_DNA"/>
</dbReference>
<gene>
    <name evidence="1" type="ORF">KCG35_18960</name>
</gene>
<evidence type="ECO:0000313" key="2">
    <source>
        <dbReference type="Proteomes" id="UP000690515"/>
    </source>
</evidence>
<accession>A0ABS5ZGG1</accession>
<dbReference type="RefSeq" id="WP_215821439.1">
    <property type="nucleotide sequence ID" value="NZ_JAGSOY010000063.1"/>
</dbReference>
<keyword evidence="2" id="KW-1185">Reference proteome</keyword>
<evidence type="ECO:0000313" key="1">
    <source>
        <dbReference type="EMBL" id="MBU2713151.1"/>
    </source>
</evidence>
<comment type="caution">
    <text evidence="1">The sequence shown here is derived from an EMBL/GenBank/DDBJ whole genome shotgun (WGS) entry which is preliminary data.</text>
</comment>